<keyword evidence="2" id="KW-0560">Oxidoreductase</keyword>
<evidence type="ECO:0000259" key="3">
    <source>
        <dbReference type="Pfam" id="PF00724"/>
    </source>
</evidence>
<gene>
    <name evidence="4" type="ORF">SAMN05660209_05197</name>
</gene>
<organism evidence="4 5">
    <name type="scientific">Geodermatophilus africanus</name>
    <dbReference type="NCBI Taxonomy" id="1137993"/>
    <lineage>
        <taxon>Bacteria</taxon>
        <taxon>Bacillati</taxon>
        <taxon>Actinomycetota</taxon>
        <taxon>Actinomycetes</taxon>
        <taxon>Geodermatophilales</taxon>
        <taxon>Geodermatophilaceae</taxon>
        <taxon>Geodermatophilus</taxon>
    </lineage>
</organism>
<dbReference type="GO" id="GO:0016491">
    <property type="term" value="F:oxidoreductase activity"/>
    <property type="evidence" value="ECO:0007669"/>
    <property type="project" value="UniProtKB-KW"/>
</dbReference>
<dbReference type="EMBL" id="FNOT01000041">
    <property type="protein sequence ID" value="SDZ25820.1"/>
    <property type="molecule type" value="Genomic_DNA"/>
</dbReference>
<evidence type="ECO:0000256" key="2">
    <source>
        <dbReference type="ARBA" id="ARBA00023002"/>
    </source>
</evidence>
<dbReference type="Proteomes" id="UP000198921">
    <property type="component" value="Unassembled WGS sequence"/>
</dbReference>
<dbReference type="InterPro" id="IPR001155">
    <property type="entry name" value="OxRdtase_FMN_N"/>
</dbReference>
<dbReference type="GO" id="GO:0010181">
    <property type="term" value="F:FMN binding"/>
    <property type="evidence" value="ECO:0007669"/>
    <property type="project" value="InterPro"/>
</dbReference>
<evidence type="ECO:0000313" key="4">
    <source>
        <dbReference type="EMBL" id="SDZ25820.1"/>
    </source>
</evidence>
<keyword evidence="1" id="KW-0285">Flavoprotein</keyword>
<feature type="domain" description="NADH:flavin oxidoreductase/NADH oxidase N-terminal" evidence="3">
    <location>
        <begin position="19"/>
        <end position="259"/>
    </location>
</feature>
<dbReference type="SUPFAM" id="SSF51395">
    <property type="entry name" value="FMN-linked oxidoreductases"/>
    <property type="match status" value="1"/>
</dbReference>
<dbReference type="RefSeq" id="WP_211517315.1">
    <property type="nucleotide sequence ID" value="NZ_FNOT01000041.1"/>
</dbReference>
<dbReference type="PANTHER" id="PTHR43656">
    <property type="entry name" value="BINDING OXIDOREDUCTASE, PUTATIVE (AFU_ORTHOLOGUE AFUA_2G08260)-RELATED"/>
    <property type="match status" value="1"/>
</dbReference>
<proteinExistence type="predicted"/>
<dbReference type="STRING" id="1137993.SAMN05660209_05197"/>
<evidence type="ECO:0000313" key="5">
    <source>
        <dbReference type="Proteomes" id="UP000198921"/>
    </source>
</evidence>
<dbReference type="AlphaFoldDB" id="A0A1H3RJL4"/>
<accession>A0A1H3RJL4</accession>
<dbReference type="Pfam" id="PF00724">
    <property type="entry name" value="Oxidored_FMN"/>
    <property type="match status" value="1"/>
</dbReference>
<evidence type="ECO:0000256" key="1">
    <source>
        <dbReference type="ARBA" id="ARBA00022630"/>
    </source>
</evidence>
<reference evidence="5" key="1">
    <citation type="submission" date="2016-10" db="EMBL/GenBank/DDBJ databases">
        <authorList>
            <person name="Varghese N."/>
            <person name="Submissions S."/>
        </authorList>
    </citation>
    <scope>NUCLEOTIDE SEQUENCE [LARGE SCALE GENOMIC DNA]</scope>
    <source>
        <strain evidence="5">DSM 45422</strain>
    </source>
</reference>
<dbReference type="Gene3D" id="3.20.20.70">
    <property type="entry name" value="Aldolase class I"/>
    <property type="match status" value="1"/>
</dbReference>
<protein>
    <submittedName>
        <fullName evidence="4">2,4-dienoyl-CoA reductase</fullName>
    </submittedName>
</protein>
<dbReference type="InterPro" id="IPR051799">
    <property type="entry name" value="NADH_flavin_oxidoreductase"/>
</dbReference>
<name>A0A1H3RJL4_9ACTN</name>
<sequence length="315" mass="32775">MHVSDHPYERAPLAADCGPGWADVVAACRPHGALVLALLGHTGAQGSSGYGQIPLWAPSAVPDVATCEVPVAMEPADVDALVAGFAAAARVAVGAGVDGVEVDAGARPLLRQFASGLTNHRSDAYGADRLRLLHEVLAAVRAELGRGRVLALRLCCDEEAPWAGIIPSLAVEHVQDLAPLVDLLVVVRGSGLTPSAYRPRRAHPAAFNAELTRSMRAAASGTPVVLQGSVVDVAAAQRALDDGVADAVEMTRAQTADADPWARRGPASRCGPARCATRPARCATCATRWSAASRIRPRGALSPSCWPRPAGRSRW</sequence>
<keyword evidence="5" id="KW-1185">Reference proteome</keyword>
<dbReference type="PANTHER" id="PTHR43656:SF2">
    <property type="entry name" value="BINDING OXIDOREDUCTASE, PUTATIVE (AFU_ORTHOLOGUE AFUA_2G08260)-RELATED"/>
    <property type="match status" value="1"/>
</dbReference>
<dbReference type="InterPro" id="IPR013785">
    <property type="entry name" value="Aldolase_TIM"/>
</dbReference>